<accession>A0ABY5HLQ7</accession>
<feature type="DNA-binding region" description="H-T-H motif" evidence="4">
    <location>
        <begin position="31"/>
        <end position="50"/>
    </location>
</feature>
<dbReference type="InterPro" id="IPR011075">
    <property type="entry name" value="TetR_C"/>
</dbReference>
<dbReference type="PROSITE" id="PS50977">
    <property type="entry name" value="HTH_TETR_2"/>
    <property type="match status" value="1"/>
</dbReference>
<dbReference type="InterPro" id="IPR001647">
    <property type="entry name" value="HTH_TetR"/>
</dbReference>
<dbReference type="Gene3D" id="1.10.357.10">
    <property type="entry name" value="Tetracycline Repressor, domain 2"/>
    <property type="match status" value="1"/>
</dbReference>
<dbReference type="PRINTS" id="PR00455">
    <property type="entry name" value="HTHTETR"/>
</dbReference>
<evidence type="ECO:0000313" key="7">
    <source>
        <dbReference type="Proteomes" id="UP001058461"/>
    </source>
</evidence>
<keyword evidence="2 4" id="KW-0238">DNA-binding</keyword>
<dbReference type="RefSeq" id="WP_255854619.1">
    <property type="nucleotide sequence ID" value="NZ_CP073347.1"/>
</dbReference>
<evidence type="ECO:0000259" key="5">
    <source>
        <dbReference type="PROSITE" id="PS50977"/>
    </source>
</evidence>
<evidence type="ECO:0000256" key="1">
    <source>
        <dbReference type="ARBA" id="ARBA00023015"/>
    </source>
</evidence>
<name>A0ABY5HLQ7_9GAMM</name>
<dbReference type="InterPro" id="IPR036271">
    <property type="entry name" value="Tet_transcr_reg_TetR-rel_C_sf"/>
</dbReference>
<dbReference type="Pfam" id="PF16925">
    <property type="entry name" value="TetR_C_13"/>
    <property type="match status" value="1"/>
</dbReference>
<keyword evidence="3" id="KW-0804">Transcription</keyword>
<evidence type="ECO:0000256" key="2">
    <source>
        <dbReference type="ARBA" id="ARBA00023125"/>
    </source>
</evidence>
<keyword evidence="1" id="KW-0805">Transcription regulation</keyword>
<evidence type="ECO:0000256" key="3">
    <source>
        <dbReference type="ARBA" id="ARBA00023163"/>
    </source>
</evidence>
<evidence type="ECO:0000256" key="4">
    <source>
        <dbReference type="PROSITE-ProRule" id="PRU00335"/>
    </source>
</evidence>
<evidence type="ECO:0000313" key="6">
    <source>
        <dbReference type="EMBL" id="UTW12528.1"/>
    </source>
</evidence>
<keyword evidence="7" id="KW-1185">Reference proteome</keyword>
<proteinExistence type="predicted"/>
<reference evidence="6" key="1">
    <citation type="submission" date="2021-04" db="EMBL/GenBank/DDBJ databases">
        <title>Oceanospirillales bacteria with DddD are important DMSP degraders in coastal seawater.</title>
        <authorList>
            <person name="Liu J."/>
        </authorList>
    </citation>
    <scope>NUCLEOTIDE SEQUENCE</scope>
    <source>
        <strain evidence="6">D13-1</strain>
    </source>
</reference>
<dbReference type="InterPro" id="IPR009057">
    <property type="entry name" value="Homeodomain-like_sf"/>
</dbReference>
<dbReference type="EMBL" id="CP073347">
    <property type="protein sequence ID" value="UTW12528.1"/>
    <property type="molecule type" value="Genomic_DNA"/>
</dbReference>
<sequence length="215" mass="24184">MNRGRKPEHCRESILEMGMELFDRKGYHGTGLKEILDACQVSKGSFYNFFGSKEEFAIEIIRHFQSQAFECWNLQADQPPGCHAARLRHKIETEIQTSQAHCFRMGSLLANLSGEIGAASDAFRHCIVSATHRILDALEQDMLQCQQEGSVRTDISARALAELIWNCWQGALLRMQVEDSTAPLSTMVQLLWEQVLPPCPANRLANSHDKDANAP</sequence>
<protein>
    <submittedName>
        <fullName evidence="6">TetR family transcriptional regulator C-terminal domain-containing protein</fullName>
    </submittedName>
</protein>
<dbReference type="PANTHER" id="PTHR47506:SF6">
    <property type="entry name" value="HTH-TYPE TRANSCRIPTIONAL REPRESSOR NEMR"/>
    <property type="match status" value="1"/>
</dbReference>
<gene>
    <name evidence="6" type="ORF">KDW95_02250</name>
</gene>
<dbReference type="PANTHER" id="PTHR47506">
    <property type="entry name" value="TRANSCRIPTIONAL REGULATORY PROTEIN"/>
    <property type="match status" value="1"/>
</dbReference>
<organism evidence="6 7">
    <name type="scientific">Marinobacterium rhizophilum</name>
    <dbReference type="NCBI Taxonomy" id="420402"/>
    <lineage>
        <taxon>Bacteria</taxon>
        <taxon>Pseudomonadati</taxon>
        <taxon>Pseudomonadota</taxon>
        <taxon>Gammaproteobacteria</taxon>
        <taxon>Oceanospirillales</taxon>
        <taxon>Oceanospirillaceae</taxon>
        <taxon>Marinobacterium</taxon>
    </lineage>
</organism>
<feature type="domain" description="HTH tetR-type" evidence="5">
    <location>
        <begin position="8"/>
        <end position="68"/>
    </location>
</feature>
<dbReference type="Pfam" id="PF00440">
    <property type="entry name" value="TetR_N"/>
    <property type="match status" value="1"/>
</dbReference>
<dbReference type="SUPFAM" id="SSF48498">
    <property type="entry name" value="Tetracyclin repressor-like, C-terminal domain"/>
    <property type="match status" value="1"/>
</dbReference>
<dbReference type="Proteomes" id="UP001058461">
    <property type="component" value="Chromosome"/>
</dbReference>
<dbReference type="SUPFAM" id="SSF46689">
    <property type="entry name" value="Homeodomain-like"/>
    <property type="match status" value="1"/>
</dbReference>